<dbReference type="EMBL" id="CP001941">
    <property type="protein sequence ID" value="ADD08369.1"/>
    <property type="molecule type" value="Genomic_DNA"/>
</dbReference>
<evidence type="ECO:0000313" key="3">
    <source>
        <dbReference type="Proteomes" id="UP000001400"/>
    </source>
</evidence>
<dbReference type="GeneID" id="8827503"/>
<gene>
    <name evidence="2" type="ordered locus">Aboo_0558</name>
</gene>
<evidence type="ECO:0000256" key="1">
    <source>
        <dbReference type="SAM" id="Coils"/>
    </source>
</evidence>
<accession>D3TCT4</accession>
<dbReference type="AlphaFoldDB" id="D3TCT4"/>
<evidence type="ECO:0000313" key="2">
    <source>
        <dbReference type="EMBL" id="ADD08369.1"/>
    </source>
</evidence>
<protein>
    <submittedName>
        <fullName evidence="2">Uncharacterized protein</fullName>
    </submittedName>
</protein>
<feature type="coiled-coil region" evidence="1">
    <location>
        <begin position="1"/>
        <end position="32"/>
    </location>
</feature>
<keyword evidence="3" id="KW-1185">Reference proteome</keyword>
<dbReference type="KEGG" id="abi:Aboo_0558"/>
<dbReference type="HOGENOM" id="CLU_1357842_0_0_2"/>
<dbReference type="OrthoDB" id="362103at2157"/>
<name>D3TCT4_ACIB4</name>
<dbReference type="RefSeq" id="WP_012997171.1">
    <property type="nucleotide sequence ID" value="NC_013926.1"/>
</dbReference>
<dbReference type="Proteomes" id="UP000001400">
    <property type="component" value="Chromosome"/>
</dbReference>
<proteinExistence type="predicted"/>
<organism evidence="2 3">
    <name type="scientific">Aciduliprofundum boonei (strain DSM 19572 / T469)</name>
    <dbReference type="NCBI Taxonomy" id="439481"/>
    <lineage>
        <taxon>Archaea</taxon>
        <taxon>Methanobacteriati</taxon>
        <taxon>Thermoplasmatota</taxon>
        <taxon>DHVE2 group</taxon>
        <taxon>Candidatus Aciduliprofundum</taxon>
    </lineage>
</organism>
<reference evidence="2" key="1">
    <citation type="submission" date="2010-02" db="EMBL/GenBank/DDBJ databases">
        <title>Complete sequence of Aciduliprofundum boonei T469.</title>
        <authorList>
            <consortium name="US DOE Joint Genome Institute"/>
            <person name="Lucas S."/>
            <person name="Copeland A."/>
            <person name="Lapidus A."/>
            <person name="Cheng J.-F."/>
            <person name="Bruce D."/>
            <person name="Goodwin L."/>
            <person name="Pitluck S."/>
            <person name="Saunders E."/>
            <person name="Detter J.C."/>
            <person name="Han C."/>
            <person name="Tapia R."/>
            <person name="Land M."/>
            <person name="Hauser L."/>
            <person name="Kyrpides N."/>
            <person name="Mikhailova N."/>
            <person name="Flores G."/>
            <person name="Reysenbach A.-L."/>
            <person name="Woyke T."/>
        </authorList>
    </citation>
    <scope>NUCLEOTIDE SEQUENCE</scope>
    <source>
        <strain evidence="2">T469</strain>
    </source>
</reference>
<sequence length="203" mass="24615">MAKKEEKVENWYEKLESELEKKREEVIKTISTEREKKKELNMNLIEDFWRIWLQFNKINVHFRMDPPHSEWGRFIVFPDKWELREDFDFSSVTEIALVDLTRDQNRTGDSIKVTYYATEEGERIKMIFEFFEGEEYYKYSGLKRIYSQYILYDESVSKASIDKIRDILLKIIPKWYESHLKGDRSIIIDYIKNNFAKGESFAV</sequence>
<keyword evidence="1" id="KW-0175">Coiled coil</keyword>